<evidence type="ECO:0000313" key="5">
    <source>
        <dbReference type="Proteomes" id="UP000325517"/>
    </source>
</evidence>
<dbReference type="NCBIfam" id="NF033516">
    <property type="entry name" value="transpos_IS3"/>
    <property type="match status" value="1"/>
</dbReference>
<dbReference type="Pfam" id="PF00665">
    <property type="entry name" value="rve"/>
    <property type="match status" value="1"/>
</dbReference>
<dbReference type="KEGG" id="psyo:PB01_17250"/>
<dbReference type="Proteomes" id="UP000325517">
    <property type="component" value="Chromosome"/>
</dbReference>
<dbReference type="InterPro" id="IPR001584">
    <property type="entry name" value="Integrase_cat-core"/>
</dbReference>
<protein>
    <submittedName>
        <fullName evidence="4">IS3 family transposase</fullName>
    </submittedName>
</protein>
<evidence type="ECO:0000256" key="2">
    <source>
        <dbReference type="SAM" id="Coils"/>
    </source>
</evidence>
<dbReference type="InterPro" id="IPR009057">
    <property type="entry name" value="Homeodomain-like_sf"/>
</dbReference>
<proteinExistence type="predicted"/>
<dbReference type="InterPro" id="IPR036397">
    <property type="entry name" value="RNaseH_sf"/>
</dbReference>
<dbReference type="InterPro" id="IPR048020">
    <property type="entry name" value="Transpos_IS3"/>
</dbReference>
<dbReference type="EMBL" id="CP031223">
    <property type="protein sequence ID" value="QFG00408.1"/>
    <property type="molecule type" value="Genomic_DNA"/>
</dbReference>
<sequence>MDNKKENLLCPVKEERFQQSFKKQVVALYENGKSRQDIAREYELTASALDRWITQFKQSGSFKEKDNRPSVEQELIDLRKRNKQLEMEVDIFKASRADHGTKIDVIQENRHKYSVLAMCKVLKIARSTFYHDTGIAIQKEQEKLAEEQKLKDKIVVIFEENRKVYGTRKIKDALKKAGLTVSRRRIGRLMDELGIQSKYTKPSYKPMSTPPNETSVRNVLNRAFNVDKEMSVLVSDLTYVRVGGNWNYICFLIDLYNREIVGYSVGEQKDAALVQRAFKSVRYPLQNVKMFHTDRGSEFKNVGIDELLSTFKIKRSLSQKGNPYDNAVAEATFKILKTELINGSHYPTLEQLSLELFDYVNWYNNIRSHSKLGYLSPVAYKNLALNKVV</sequence>
<dbReference type="GO" id="GO:0003677">
    <property type="term" value="F:DNA binding"/>
    <property type="evidence" value="ECO:0007669"/>
    <property type="project" value="InterPro"/>
</dbReference>
<evidence type="ECO:0000256" key="1">
    <source>
        <dbReference type="ARBA" id="ARBA00002286"/>
    </source>
</evidence>
<keyword evidence="2" id="KW-0175">Coiled coil</keyword>
<organism evidence="4 5">
    <name type="scientific">Psychrobacillus glaciei</name>
    <dbReference type="NCBI Taxonomy" id="2283160"/>
    <lineage>
        <taxon>Bacteria</taxon>
        <taxon>Bacillati</taxon>
        <taxon>Bacillota</taxon>
        <taxon>Bacilli</taxon>
        <taxon>Bacillales</taxon>
        <taxon>Bacillaceae</taxon>
        <taxon>Psychrobacillus</taxon>
    </lineage>
</organism>
<comment type="function">
    <text evidence="1">Involved in the transposition of the insertion sequence.</text>
</comment>
<dbReference type="Gene3D" id="3.30.420.10">
    <property type="entry name" value="Ribonuclease H-like superfamily/Ribonuclease H"/>
    <property type="match status" value="1"/>
</dbReference>
<dbReference type="InterPro" id="IPR050900">
    <property type="entry name" value="Transposase_IS3/IS150/IS904"/>
</dbReference>
<dbReference type="InterPro" id="IPR002514">
    <property type="entry name" value="Transposase_8"/>
</dbReference>
<feature type="domain" description="Integrase catalytic" evidence="3">
    <location>
        <begin position="207"/>
        <end position="385"/>
    </location>
</feature>
<dbReference type="OrthoDB" id="9781005at2"/>
<dbReference type="Pfam" id="PF13333">
    <property type="entry name" value="rve_2"/>
    <property type="match status" value="1"/>
</dbReference>
<dbReference type="GO" id="GO:0015074">
    <property type="term" value="P:DNA integration"/>
    <property type="evidence" value="ECO:0007669"/>
    <property type="project" value="InterPro"/>
</dbReference>
<dbReference type="InterPro" id="IPR012337">
    <property type="entry name" value="RNaseH-like_sf"/>
</dbReference>
<dbReference type="GO" id="GO:0006313">
    <property type="term" value="P:DNA transposition"/>
    <property type="evidence" value="ECO:0007669"/>
    <property type="project" value="InterPro"/>
</dbReference>
<reference evidence="4 5" key="1">
    <citation type="submission" date="2018-07" db="EMBL/GenBank/DDBJ databases">
        <title>Complete genome sequence of Psychrobacillus sp. PB01, isolated from iceberg, and comparative genome analysis of Psychrobacillus strains.</title>
        <authorList>
            <person name="Lee P.C."/>
        </authorList>
    </citation>
    <scope>NUCLEOTIDE SEQUENCE [LARGE SCALE GENOMIC DNA]</scope>
    <source>
        <strain evidence="4 5">PB01</strain>
    </source>
</reference>
<dbReference type="PANTHER" id="PTHR46889:SF7">
    <property type="entry name" value="TRANSPOSASE FOR INSERTION SEQUENCE ELEMENT IS904"/>
    <property type="match status" value="1"/>
</dbReference>
<dbReference type="SUPFAM" id="SSF53098">
    <property type="entry name" value="Ribonuclease H-like"/>
    <property type="match status" value="1"/>
</dbReference>
<feature type="coiled-coil region" evidence="2">
    <location>
        <begin position="68"/>
        <end position="95"/>
    </location>
</feature>
<evidence type="ECO:0000259" key="3">
    <source>
        <dbReference type="PROSITE" id="PS50994"/>
    </source>
</evidence>
<name>A0A5J6SVS1_9BACI</name>
<dbReference type="Gene3D" id="1.10.10.60">
    <property type="entry name" value="Homeodomain-like"/>
    <property type="match status" value="1"/>
</dbReference>
<dbReference type="RefSeq" id="WP_151701289.1">
    <property type="nucleotide sequence ID" value="NZ_CP031223.1"/>
</dbReference>
<accession>A0A5J6SVS1</accession>
<dbReference type="AlphaFoldDB" id="A0A5J6SVS1"/>
<keyword evidence="5" id="KW-1185">Reference proteome</keyword>
<dbReference type="PANTHER" id="PTHR46889">
    <property type="entry name" value="TRANSPOSASE INSF FOR INSERTION SEQUENCE IS3B-RELATED"/>
    <property type="match status" value="1"/>
</dbReference>
<evidence type="ECO:0000313" key="4">
    <source>
        <dbReference type="EMBL" id="QFG00408.1"/>
    </source>
</evidence>
<dbReference type="Pfam" id="PF01527">
    <property type="entry name" value="HTH_Tnp_1"/>
    <property type="match status" value="1"/>
</dbReference>
<dbReference type="GO" id="GO:0004803">
    <property type="term" value="F:transposase activity"/>
    <property type="evidence" value="ECO:0007669"/>
    <property type="project" value="InterPro"/>
</dbReference>
<dbReference type="SUPFAM" id="SSF46689">
    <property type="entry name" value="Homeodomain-like"/>
    <property type="match status" value="1"/>
</dbReference>
<dbReference type="Pfam" id="PF13276">
    <property type="entry name" value="HTH_21"/>
    <property type="match status" value="1"/>
</dbReference>
<dbReference type="InterPro" id="IPR025948">
    <property type="entry name" value="HTH-like_dom"/>
</dbReference>
<gene>
    <name evidence="4" type="ORF">PB01_17250</name>
</gene>
<dbReference type="PROSITE" id="PS50994">
    <property type="entry name" value="INTEGRASE"/>
    <property type="match status" value="1"/>
</dbReference>